<evidence type="ECO:0000313" key="2">
    <source>
        <dbReference type="EMBL" id="VEL23740.1"/>
    </source>
</evidence>
<comment type="caution">
    <text evidence="2">The sequence shown here is derived from an EMBL/GenBank/DDBJ whole genome shotgun (WGS) entry which is preliminary data.</text>
</comment>
<feature type="region of interest" description="Disordered" evidence="1">
    <location>
        <begin position="57"/>
        <end position="77"/>
    </location>
</feature>
<proteinExistence type="predicted"/>
<gene>
    <name evidence="2" type="ORF">PXEA_LOCUS17180</name>
</gene>
<evidence type="ECO:0000256" key="1">
    <source>
        <dbReference type="SAM" id="MobiDB-lite"/>
    </source>
</evidence>
<keyword evidence="3" id="KW-1185">Reference proteome</keyword>
<feature type="compositionally biased region" description="Basic residues" evidence="1">
    <location>
        <begin position="135"/>
        <end position="148"/>
    </location>
</feature>
<feature type="region of interest" description="Disordered" evidence="1">
    <location>
        <begin position="121"/>
        <end position="155"/>
    </location>
</feature>
<name>A0A448WYX5_9PLAT</name>
<accession>A0A448WYX5</accession>
<feature type="non-terminal residue" evidence="2">
    <location>
        <position position="1"/>
    </location>
</feature>
<feature type="compositionally biased region" description="Basic and acidic residues" evidence="1">
    <location>
        <begin position="57"/>
        <end position="66"/>
    </location>
</feature>
<dbReference type="AlphaFoldDB" id="A0A448WYX5"/>
<sequence length="260" mass="29215">PSFSDLLDTASESRIVAETHLPTPTRISVRQRLGVKRDWLLPSDELEVPLDRIRSRDYREPGERGHQRVYQDSGDRSYQCGYQESDNTLMASVAAAAAAEREAAAAAREDAERVVEAVLAQSARQAPIAASSRSRDRRRRRRDRRGRAPRGTASTTTAIASKNRQTGNISRIRDEIEEKASDDNCRDLEYTDASTSERVEGRRQITLDVRHLNACDGTFIQVERETCENDGRMNTCLNRDEKNVDYSNQANVGGSTCKRN</sequence>
<dbReference type="EMBL" id="CAAALY010063616">
    <property type="protein sequence ID" value="VEL23740.1"/>
    <property type="molecule type" value="Genomic_DNA"/>
</dbReference>
<organism evidence="2 3">
    <name type="scientific">Protopolystoma xenopodis</name>
    <dbReference type="NCBI Taxonomy" id="117903"/>
    <lineage>
        <taxon>Eukaryota</taxon>
        <taxon>Metazoa</taxon>
        <taxon>Spiralia</taxon>
        <taxon>Lophotrochozoa</taxon>
        <taxon>Platyhelminthes</taxon>
        <taxon>Monogenea</taxon>
        <taxon>Polyopisthocotylea</taxon>
        <taxon>Polystomatidea</taxon>
        <taxon>Polystomatidae</taxon>
        <taxon>Protopolystoma</taxon>
    </lineage>
</organism>
<protein>
    <submittedName>
        <fullName evidence="2">Uncharacterized protein</fullName>
    </submittedName>
</protein>
<dbReference type="Proteomes" id="UP000784294">
    <property type="component" value="Unassembled WGS sequence"/>
</dbReference>
<evidence type="ECO:0000313" key="3">
    <source>
        <dbReference type="Proteomes" id="UP000784294"/>
    </source>
</evidence>
<reference evidence="2" key="1">
    <citation type="submission" date="2018-11" db="EMBL/GenBank/DDBJ databases">
        <authorList>
            <consortium name="Pathogen Informatics"/>
        </authorList>
    </citation>
    <scope>NUCLEOTIDE SEQUENCE</scope>
</reference>